<keyword evidence="3" id="KW-0645">Protease</keyword>
<dbReference type="InterPro" id="IPR050659">
    <property type="entry name" value="Peptidase_M24B"/>
</dbReference>
<sequence length="364" mass="39926">MGFYEERLTKFQKLLQKLELQGMIISNASNMNYLIGFSGVPGDGVLVVSQDKAAFITDARYENEYTGTLPEGVDLAITRQYYPKAVEIVKEYGIDQLGFESDLPYAFYEELDDLLPEGVSFDAVPGAVEALRETKDDQEAAALRKATQVSIKAFNALLKEVKVGMTEKEVANRLDVLQKEFGAEKPSFETIVASGYRSAMPHGMASDKKLEAGDLVTVDFGYYVDGYTSDVTRTFALGEIDPELKKIYEIVKEANEITIEVLKPGVSGSEVDRVARDFITEHGYGEQYQHSTGHGAGLDIHEGPYLSSRSSDEIVAGNLLTVEPGIYLAGKGGVRIEDDILVTKDGHENLTADLPKDLVVVPVD</sequence>
<dbReference type="GO" id="GO:0004177">
    <property type="term" value="F:aminopeptidase activity"/>
    <property type="evidence" value="ECO:0007669"/>
    <property type="project" value="UniProtKB-KW"/>
</dbReference>
<dbReference type="CDD" id="cd01092">
    <property type="entry name" value="APP-like"/>
    <property type="match status" value="1"/>
</dbReference>
<evidence type="ECO:0000259" key="1">
    <source>
        <dbReference type="Pfam" id="PF00557"/>
    </source>
</evidence>
<dbReference type="PANTHER" id="PTHR46112">
    <property type="entry name" value="AMINOPEPTIDASE"/>
    <property type="match status" value="1"/>
</dbReference>
<dbReference type="STRING" id="157463.GCA_001047075_01361"/>
<dbReference type="InterPro" id="IPR029149">
    <property type="entry name" value="Creatin/AminoP/Spt16_N"/>
</dbReference>
<gene>
    <name evidence="3" type="ORF">FFIC_284950</name>
</gene>
<dbReference type="SUPFAM" id="SSF53092">
    <property type="entry name" value="Creatinase/prolidase N-terminal domain"/>
    <property type="match status" value="1"/>
</dbReference>
<keyword evidence="3" id="KW-0378">Hydrolase</keyword>
<organism evidence="3 4">
    <name type="scientific">Fructobacillus ficulneus</name>
    <dbReference type="NCBI Taxonomy" id="157463"/>
    <lineage>
        <taxon>Bacteria</taxon>
        <taxon>Bacillati</taxon>
        <taxon>Bacillota</taxon>
        <taxon>Bacilli</taxon>
        <taxon>Lactobacillales</taxon>
        <taxon>Lactobacillaceae</taxon>
        <taxon>Fructobacillus</taxon>
    </lineage>
</organism>
<evidence type="ECO:0000313" key="3">
    <source>
        <dbReference type="EMBL" id="GAP00477.1"/>
    </source>
</evidence>
<evidence type="ECO:0000313" key="4">
    <source>
        <dbReference type="Proteomes" id="UP000253891"/>
    </source>
</evidence>
<proteinExistence type="predicted"/>
<evidence type="ECO:0000259" key="2">
    <source>
        <dbReference type="Pfam" id="PF01321"/>
    </source>
</evidence>
<feature type="domain" description="Peptidase M24" evidence="1">
    <location>
        <begin position="142"/>
        <end position="344"/>
    </location>
</feature>
<reference evidence="3 4" key="1">
    <citation type="journal article" date="2015" name="BMC Genomics">
        <title>Comparative genomics of Fructobacillus spp. and Leuconostoc spp. reveals niche-specific evolution of Fructobacillus spp.</title>
        <authorList>
            <person name="Endo A."/>
            <person name="Tanizawa Y."/>
            <person name="Tanaka N."/>
            <person name="Maeno S."/>
            <person name="Kumar H."/>
            <person name="Shiwa Y."/>
            <person name="Okada S."/>
            <person name="Yoshikawa H."/>
            <person name="Dicks L."/>
            <person name="Nakagawa J."/>
            <person name="Arita M."/>
        </authorList>
    </citation>
    <scope>NUCLEOTIDE SEQUENCE [LARGE SCALE GENOMIC DNA]</scope>
    <source>
        <strain evidence="3 4">JCM 12225</strain>
    </source>
</reference>
<name>A0A0K8MIU8_9LACO</name>
<dbReference type="InterPro" id="IPR000994">
    <property type="entry name" value="Pept_M24"/>
</dbReference>
<dbReference type="SUPFAM" id="SSF55920">
    <property type="entry name" value="Creatinase/aminopeptidase"/>
    <property type="match status" value="1"/>
</dbReference>
<dbReference type="Pfam" id="PF01321">
    <property type="entry name" value="Creatinase_N"/>
    <property type="match status" value="1"/>
</dbReference>
<dbReference type="OrthoDB" id="9806388at2"/>
<dbReference type="Pfam" id="PF00557">
    <property type="entry name" value="Peptidase_M24"/>
    <property type="match status" value="1"/>
</dbReference>
<dbReference type="Gene3D" id="3.40.350.10">
    <property type="entry name" value="Creatinase/prolidase N-terminal domain"/>
    <property type="match status" value="1"/>
</dbReference>
<dbReference type="AlphaFoldDB" id="A0A0K8MIU8"/>
<protein>
    <submittedName>
        <fullName evidence="3">X-Pro aminopeptidase</fullName>
    </submittedName>
</protein>
<dbReference type="EMBL" id="DF968005">
    <property type="protein sequence ID" value="GAP00477.1"/>
    <property type="molecule type" value="Genomic_DNA"/>
</dbReference>
<keyword evidence="4" id="KW-1185">Reference proteome</keyword>
<dbReference type="InterPro" id="IPR036005">
    <property type="entry name" value="Creatinase/aminopeptidase-like"/>
</dbReference>
<dbReference type="PANTHER" id="PTHR46112:SF3">
    <property type="entry name" value="AMINOPEPTIDASE YPDF"/>
    <property type="match status" value="1"/>
</dbReference>
<dbReference type="Gene3D" id="3.90.230.10">
    <property type="entry name" value="Creatinase/methionine aminopeptidase superfamily"/>
    <property type="match status" value="1"/>
</dbReference>
<dbReference type="InterPro" id="IPR000587">
    <property type="entry name" value="Creatinase_N"/>
</dbReference>
<dbReference type="RefSeq" id="WP_061993766.1">
    <property type="nucleotide sequence ID" value="NZ_DF968005.1"/>
</dbReference>
<feature type="domain" description="Creatinase N-terminal" evidence="2">
    <location>
        <begin position="7"/>
        <end position="133"/>
    </location>
</feature>
<dbReference type="Proteomes" id="UP000253891">
    <property type="component" value="Unassembled WGS sequence"/>
</dbReference>
<accession>A0A0K8MIU8</accession>
<keyword evidence="3" id="KW-0031">Aminopeptidase</keyword>